<dbReference type="Proteomes" id="UP000389128">
    <property type="component" value="Unassembled WGS sequence"/>
</dbReference>
<keyword evidence="2" id="KW-1185">Reference proteome</keyword>
<accession>A0A6C2CZZ0</accession>
<comment type="caution">
    <text evidence="1">The sequence shown here is derived from an EMBL/GenBank/DDBJ whole genome shotgun (WGS) entry which is preliminary data.</text>
</comment>
<name>A0A6C2CZZ0_9RHOO</name>
<gene>
    <name evidence="1" type="ORF">ETQ85_09045</name>
</gene>
<dbReference type="OrthoDB" id="5180013at2"/>
<evidence type="ECO:0000313" key="1">
    <source>
        <dbReference type="EMBL" id="TYC59698.1"/>
    </source>
</evidence>
<organism evidence="1 2">
    <name type="scientific">Zoogloea oleivorans</name>
    <dbReference type="NCBI Taxonomy" id="1552750"/>
    <lineage>
        <taxon>Bacteria</taxon>
        <taxon>Pseudomonadati</taxon>
        <taxon>Pseudomonadota</taxon>
        <taxon>Betaproteobacteria</taxon>
        <taxon>Rhodocyclales</taxon>
        <taxon>Zoogloeaceae</taxon>
        <taxon>Zoogloea</taxon>
    </lineage>
</organism>
<sequence length="254" mass="27777">MNSEVCFSTSTINEVLLRPLPRPQEQADLLVRWLALNIPGPGELVDLSPETHAGIVGAKSDSGFALVLDHLFSVGLLTGDRLKTFGAQGCAKATLSFKGWVYYEDLAKGSIAYRKAFMAMKFGDTVLEGILRDVFKPAVKLAGFDLFKLDDVPKAGLIDDRLRVEIQSSDFLVADLTHDNLGAYWEAGYAEGLGKPVIYTCERSKFEATKTHFDTNHHLTIVWDSATPGPAAEALKATIRATLPHLARQRDGDV</sequence>
<reference evidence="1 2" key="1">
    <citation type="submission" date="2019-01" db="EMBL/GenBank/DDBJ databases">
        <title>Zoogloea oleivorans genome sequencing and assembly.</title>
        <authorList>
            <person name="Tancsics A."/>
            <person name="Farkas M."/>
            <person name="Kriszt B."/>
            <person name="Maroti G."/>
            <person name="Horvath B."/>
        </authorList>
    </citation>
    <scope>NUCLEOTIDE SEQUENCE [LARGE SCALE GENOMIC DNA]</scope>
    <source>
        <strain evidence="1 2">Buc</strain>
    </source>
</reference>
<proteinExistence type="predicted"/>
<dbReference type="AlphaFoldDB" id="A0A6C2CZZ0"/>
<dbReference type="RefSeq" id="WP_148578718.1">
    <property type="nucleotide sequence ID" value="NZ_SDKK01000007.1"/>
</dbReference>
<protein>
    <submittedName>
        <fullName evidence="1">Uncharacterized protein</fullName>
    </submittedName>
</protein>
<evidence type="ECO:0000313" key="2">
    <source>
        <dbReference type="Proteomes" id="UP000389128"/>
    </source>
</evidence>
<dbReference type="Gene3D" id="3.40.50.450">
    <property type="match status" value="1"/>
</dbReference>
<dbReference type="SUPFAM" id="SSF52309">
    <property type="entry name" value="N-(deoxy)ribosyltransferase-like"/>
    <property type="match status" value="1"/>
</dbReference>
<dbReference type="EMBL" id="SDKK01000007">
    <property type="protein sequence ID" value="TYC59698.1"/>
    <property type="molecule type" value="Genomic_DNA"/>
</dbReference>